<evidence type="ECO:0008006" key="5">
    <source>
        <dbReference type="Google" id="ProtNLM"/>
    </source>
</evidence>
<organism evidence="3 4">
    <name type="scientific">Novosphingobium olei</name>
    <dbReference type="NCBI Taxonomy" id="2728851"/>
    <lineage>
        <taxon>Bacteria</taxon>
        <taxon>Pseudomonadati</taxon>
        <taxon>Pseudomonadota</taxon>
        <taxon>Alphaproteobacteria</taxon>
        <taxon>Sphingomonadales</taxon>
        <taxon>Sphingomonadaceae</taxon>
        <taxon>Novosphingobium</taxon>
    </lineage>
</organism>
<protein>
    <recommendedName>
        <fullName evidence="5">Alginate export domain-containing protein</fullName>
    </recommendedName>
</protein>
<feature type="compositionally biased region" description="Basic and acidic residues" evidence="1">
    <location>
        <begin position="44"/>
        <end position="62"/>
    </location>
</feature>
<feature type="chain" id="PRO_5031333375" description="Alginate export domain-containing protein" evidence="2">
    <location>
        <begin position="22"/>
        <end position="646"/>
    </location>
</feature>
<dbReference type="Proteomes" id="UP000583556">
    <property type="component" value="Unassembled WGS sequence"/>
</dbReference>
<dbReference type="EMBL" id="JABBGM010000001">
    <property type="protein sequence ID" value="NML92737.1"/>
    <property type="molecule type" value="Genomic_DNA"/>
</dbReference>
<comment type="caution">
    <text evidence="3">The sequence shown here is derived from an EMBL/GenBank/DDBJ whole genome shotgun (WGS) entry which is preliminary data.</text>
</comment>
<accession>A0A7Y0G9K5</accession>
<feature type="region of interest" description="Disordered" evidence="1">
    <location>
        <begin position="23"/>
        <end position="73"/>
    </location>
</feature>
<dbReference type="AlphaFoldDB" id="A0A7Y0G9K5"/>
<feature type="signal peptide" evidence="2">
    <location>
        <begin position="1"/>
        <end position="21"/>
    </location>
</feature>
<evidence type="ECO:0000256" key="1">
    <source>
        <dbReference type="SAM" id="MobiDB-lite"/>
    </source>
</evidence>
<proteinExistence type="predicted"/>
<reference evidence="3 4" key="1">
    <citation type="submission" date="2020-04" db="EMBL/GenBank/DDBJ databases">
        <title>Novosphingobium sp. TW-4 isolated from soil.</title>
        <authorList>
            <person name="Dahal R.H."/>
            <person name="Chaudhary D.K."/>
        </authorList>
    </citation>
    <scope>NUCLEOTIDE SEQUENCE [LARGE SCALE GENOMIC DNA]</scope>
    <source>
        <strain evidence="3 4">TW-4</strain>
    </source>
</reference>
<dbReference type="RefSeq" id="WP_169491948.1">
    <property type="nucleotide sequence ID" value="NZ_JABBGM010000001.1"/>
</dbReference>
<evidence type="ECO:0000313" key="3">
    <source>
        <dbReference type="EMBL" id="NML92737.1"/>
    </source>
</evidence>
<keyword evidence="2" id="KW-0732">Signal</keyword>
<keyword evidence="4" id="KW-1185">Reference proteome</keyword>
<name>A0A7Y0G9K5_9SPHN</name>
<gene>
    <name evidence="3" type="ORF">HHL27_03490</name>
</gene>
<evidence type="ECO:0000313" key="4">
    <source>
        <dbReference type="Proteomes" id="UP000583556"/>
    </source>
</evidence>
<evidence type="ECO:0000256" key="2">
    <source>
        <dbReference type="SAM" id="SignalP"/>
    </source>
</evidence>
<sequence>MIAASLLLAPALVLSAPVAQADPVPAPEGASAAPGNATADDVLLDGRRRPGFEKKLPDKVEQDNPGAVNAPEPEAFYDKYDGEGPLDSLSLDVAVPDRWRIVSSLCPKKDAKTGVTDRAIFTLYPNLAAACHSQLDPFHHNLLKGDQPLARGKRPGFLKGDDWFLVLNGISDTVVEPRSFPIPVGNQTTSNPNEIDTFGRSNSLVLSQTFIVGASLLKGLTAFKPPVVEYRIVLAGNINHVEVPARRVLFVEPSKGTKRTDGFIGVQEAFVDYHIGRFDTKRFDFVSLRAGVQPFQSDFRGFLFQDNQLGVRLFGNRDNNRWQFNLAAFWRIEKDTNSGLNDFTKPLRRNWIFTGNLYRQDFPVVGLTSQVSVTYDMNREDRYYSDENGFPVRPALLGDLRPRQYDVVYLGYALDGHVGRINLTGQVYGALGEDRNNFLTSRPATIKAFMAAAEISYDKDWMRFRASGLWASGDSDPYDKVEGGFDAILENPQFAGADTSYWIRQSVPFAGGGRAISVNGRNGILNSLRSAKDEGQSNFTNPGTVLAGVGGDFDLTPNLRVSANANHLWFQNTKVMQVLRNEGSIPKSIGWDLSVSSIWRPKAAQNVVFRLSGAMLAAGAGFRDLFDQRNHGRQFYSVLANATLAF</sequence>